<dbReference type="InterPro" id="IPR017941">
    <property type="entry name" value="Rieske_2Fe-2S"/>
</dbReference>
<evidence type="ECO:0000259" key="11">
    <source>
        <dbReference type="PROSITE" id="PS51296"/>
    </source>
</evidence>
<feature type="compositionally biased region" description="Low complexity" evidence="10">
    <location>
        <begin position="37"/>
        <end position="61"/>
    </location>
</feature>
<keyword evidence="3" id="KW-0001">2Fe-2S</keyword>
<keyword evidence="5" id="KW-0408">Iron</keyword>
<dbReference type="Pfam" id="PF00355">
    <property type="entry name" value="Rieske"/>
    <property type="match status" value="1"/>
</dbReference>
<dbReference type="Gene3D" id="2.102.10.10">
    <property type="entry name" value="Rieske [2Fe-2S] iron-sulphur domain"/>
    <property type="match status" value="1"/>
</dbReference>
<evidence type="ECO:0000313" key="13">
    <source>
        <dbReference type="Proteomes" id="UP001165378"/>
    </source>
</evidence>
<dbReference type="EMBL" id="JAKFHA010000006">
    <property type="protein sequence ID" value="MCF2528277.1"/>
    <property type="molecule type" value="Genomic_DNA"/>
</dbReference>
<accession>A0AA41PZ63</accession>
<dbReference type="GO" id="GO:0016020">
    <property type="term" value="C:membrane"/>
    <property type="evidence" value="ECO:0007669"/>
    <property type="project" value="InterPro"/>
</dbReference>
<dbReference type="PROSITE" id="PS51296">
    <property type="entry name" value="RIESKE"/>
    <property type="match status" value="1"/>
</dbReference>
<evidence type="ECO:0000256" key="3">
    <source>
        <dbReference type="ARBA" id="ARBA00022714"/>
    </source>
</evidence>
<keyword evidence="6" id="KW-0411">Iron-sulfur</keyword>
<dbReference type="GO" id="GO:0016705">
    <property type="term" value="F:oxidoreductase activity, acting on paired donors, with incorporation or reduction of molecular oxygen"/>
    <property type="evidence" value="ECO:0007669"/>
    <property type="project" value="UniProtKB-ARBA"/>
</dbReference>
<feature type="region of interest" description="Disordered" evidence="10">
    <location>
        <begin position="30"/>
        <end position="76"/>
    </location>
</feature>
<dbReference type="InterPro" id="IPR036922">
    <property type="entry name" value="Rieske_2Fe-2S_sf"/>
</dbReference>
<dbReference type="PROSITE" id="PS51318">
    <property type="entry name" value="TAT"/>
    <property type="match status" value="1"/>
</dbReference>
<evidence type="ECO:0000256" key="6">
    <source>
        <dbReference type="ARBA" id="ARBA00023014"/>
    </source>
</evidence>
<proteinExistence type="predicted"/>
<dbReference type="InterPro" id="IPR006311">
    <property type="entry name" value="TAT_signal"/>
</dbReference>
<evidence type="ECO:0000256" key="1">
    <source>
        <dbReference type="ARBA" id="ARBA00002494"/>
    </source>
</evidence>
<gene>
    <name evidence="12" type="ORF">LZ495_13760</name>
</gene>
<comment type="function">
    <text evidence="1">Iron-sulfur subunit of the cytochrome bc1 complex, an essential component of the respiratory electron transport chain required for ATP synthesis. The bc1 complex catalyzes the oxidation of menaquinol and the reduction of cytochrome c in the respiratory chain. The bc1 complex operates through a Q-cycle mechanism that couples electron transfer to generation of the proton gradient that drives ATP synthesis.</text>
</comment>
<keyword evidence="4" id="KW-0479">Metal-binding</keyword>
<sequence>MDTDITGVGRRRVLAVSAAAVGGAALVACGSDDKETPPAGTPDATGGGSSQPSGSGSTSGSTGAGSGAPAGKALAKTTDIPVGGGKIIEAEKVVVTQPTAGTFKAFSATCTHQGCTVATVSNGTINCACHGSKFSAADGSVKNGPATKPLAEKQITTSGDQISLA</sequence>
<evidence type="ECO:0000256" key="4">
    <source>
        <dbReference type="ARBA" id="ARBA00022723"/>
    </source>
</evidence>
<evidence type="ECO:0000256" key="9">
    <source>
        <dbReference type="ARBA" id="ARBA00034078"/>
    </source>
</evidence>
<comment type="caution">
    <text evidence="12">The sequence shown here is derived from an EMBL/GenBank/DDBJ whole genome shotgun (WGS) entry which is preliminary data.</text>
</comment>
<protein>
    <recommendedName>
        <fullName evidence="2">Cytochrome bc1 complex Rieske iron-sulfur subunit</fullName>
    </recommendedName>
    <alternativeName>
        <fullName evidence="8">Cytochrome bc1 reductase complex subunit QcrA</fullName>
    </alternativeName>
</protein>
<evidence type="ECO:0000256" key="10">
    <source>
        <dbReference type="SAM" id="MobiDB-lite"/>
    </source>
</evidence>
<evidence type="ECO:0000256" key="2">
    <source>
        <dbReference type="ARBA" id="ARBA00015816"/>
    </source>
</evidence>
<dbReference type="GO" id="GO:0046872">
    <property type="term" value="F:metal ion binding"/>
    <property type="evidence" value="ECO:0007669"/>
    <property type="project" value="UniProtKB-KW"/>
</dbReference>
<dbReference type="CDD" id="cd03467">
    <property type="entry name" value="Rieske"/>
    <property type="match status" value="1"/>
</dbReference>
<dbReference type="InterPro" id="IPR014349">
    <property type="entry name" value="Rieske_Fe-S_prot"/>
</dbReference>
<evidence type="ECO:0000256" key="5">
    <source>
        <dbReference type="ARBA" id="ARBA00023004"/>
    </source>
</evidence>
<reference evidence="12" key="1">
    <citation type="submission" date="2022-01" db="EMBL/GenBank/DDBJ databases">
        <title>Genome-Based Taxonomic Classification of the Phylum Actinobacteria.</title>
        <authorList>
            <person name="Gao Y."/>
        </authorList>
    </citation>
    <scope>NUCLEOTIDE SEQUENCE</scope>
    <source>
        <strain evidence="12">KLBMP 8922</strain>
    </source>
</reference>
<dbReference type="FunFam" id="2.102.10.10:FF:000016">
    <property type="entry name" value="Nitrite reductase/ring-hydroxylating ferredoxin subunit"/>
    <property type="match status" value="1"/>
</dbReference>
<evidence type="ECO:0000256" key="7">
    <source>
        <dbReference type="ARBA" id="ARBA00023157"/>
    </source>
</evidence>
<dbReference type="GO" id="GO:0004497">
    <property type="term" value="F:monooxygenase activity"/>
    <property type="evidence" value="ECO:0007669"/>
    <property type="project" value="UniProtKB-ARBA"/>
</dbReference>
<dbReference type="RefSeq" id="WP_235052439.1">
    <property type="nucleotide sequence ID" value="NZ_JAKFHA010000006.1"/>
</dbReference>
<organism evidence="12 13">
    <name type="scientific">Yinghuangia soli</name>
    <dbReference type="NCBI Taxonomy" id="2908204"/>
    <lineage>
        <taxon>Bacteria</taxon>
        <taxon>Bacillati</taxon>
        <taxon>Actinomycetota</taxon>
        <taxon>Actinomycetes</taxon>
        <taxon>Kitasatosporales</taxon>
        <taxon>Streptomycetaceae</taxon>
        <taxon>Yinghuangia</taxon>
    </lineage>
</organism>
<dbReference type="PANTHER" id="PTHR10134">
    <property type="entry name" value="CYTOCHROME B-C1 COMPLEX SUBUNIT RIESKE, MITOCHONDRIAL"/>
    <property type="match status" value="1"/>
</dbReference>
<name>A0AA41PZ63_9ACTN</name>
<keyword evidence="13" id="KW-1185">Reference proteome</keyword>
<keyword evidence="7" id="KW-1015">Disulfide bond</keyword>
<dbReference type="PRINTS" id="PR00162">
    <property type="entry name" value="RIESKE"/>
</dbReference>
<comment type="cofactor">
    <cofactor evidence="9">
        <name>[2Fe-2S] cluster</name>
        <dbReference type="ChEBI" id="CHEBI:190135"/>
    </cofactor>
</comment>
<dbReference type="InterPro" id="IPR005805">
    <property type="entry name" value="Rieske_Fe-S_prot_C"/>
</dbReference>
<dbReference type="AlphaFoldDB" id="A0AA41PZ63"/>
<dbReference type="GO" id="GO:0051537">
    <property type="term" value="F:2 iron, 2 sulfur cluster binding"/>
    <property type="evidence" value="ECO:0007669"/>
    <property type="project" value="UniProtKB-KW"/>
</dbReference>
<dbReference type="Proteomes" id="UP001165378">
    <property type="component" value="Unassembled WGS sequence"/>
</dbReference>
<evidence type="ECO:0000313" key="12">
    <source>
        <dbReference type="EMBL" id="MCF2528277.1"/>
    </source>
</evidence>
<dbReference type="SUPFAM" id="SSF50022">
    <property type="entry name" value="ISP domain"/>
    <property type="match status" value="1"/>
</dbReference>
<feature type="domain" description="Rieske" evidence="11">
    <location>
        <begin position="72"/>
        <end position="164"/>
    </location>
</feature>
<evidence type="ECO:0000256" key="8">
    <source>
        <dbReference type="ARBA" id="ARBA00029586"/>
    </source>
</evidence>